<feature type="transmembrane region" description="Helical" evidence="5">
    <location>
        <begin position="192"/>
        <end position="212"/>
    </location>
</feature>
<dbReference type="GO" id="GO:0022857">
    <property type="term" value="F:transmembrane transporter activity"/>
    <property type="evidence" value="ECO:0007669"/>
    <property type="project" value="InterPro"/>
</dbReference>
<evidence type="ECO:0000256" key="2">
    <source>
        <dbReference type="ARBA" id="ARBA00022692"/>
    </source>
</evidence>
<feature type="transmembrane region" description="Helical" evidence="5">
    <location>
        <begin position="256"/>
        <end position="276"/>
    </location>
</feature>
<feature type="transmembrane region" description="Helical" evidence="5">
    <location>
        <begin position="34"/>
        <end position="59"/>
    </location>
</feature>
<keyword evidence="3 5" id="KW-1133">Transmembrane helix</keyword>
<keyword evidence="4 5" id="KW-0472">Membrane</keyword>
<feature type="transmembrane region" description="Helical" evidence="5">
    <location>
        <begin position="71"/>
        <end position="90"/>
    </location>
</feature>
<dbReference type="PROSITE" id="PS50850">
    <property type="entry name" value="MFS"/>
    <property type="match status" value="1"/>
</dbReference>
<comment type="caution">
    <text evidence="7">The sequence shown here is derived from an EMBL/GenBank/DDBJ whole genome shotgun (WGS) entry which is preliminary data.</text>
</comment>
<dbReference type="GO" id="GO:0005886">
    <property type="term" value="C:plasma membrane"/>
    <property type="evidence" value="ECO:0007669"/>
    <property type="project" value="TreeGrafter"/>
</dbReference>
<feature type="transmembrane region" description="Helical" evidence="5">
    <location>
        <begin position="224"/>
        <end position="244"/>
    </location>
</feature>
<feature type="transmembrane region" description="Helical" evidence="5">
    <location>
        <begin position="399"/>
        <end position="422"/>
    </location>
</feature>
<evidence type="ECO:0000256" key="1">
    <source>
        <dbReference type="ARBA" id="ARBA00004141"/>
    </source>
</evidence>
<dbReference type="InterPro" id="IPR020846">
    <property type="entry name" value="MFS_dom"/>
</dbReference>
<name>A0AA38S149_9PEZI</name>
<protein>
    <submittedName>
        <fullName evidence="7">MFS general substrate transporter</fullName>
    </submittedName>
</protein>
<evidence type="ECO:0000256" key="5">
    <source>
        <dbReference type="SAM" id="Phobius"/>
    </source>
</evidence>
<dbReference type="EMBL" id="JANBVN010000086">
    <property type="protein sequence ID" value="KAJ9148719.1"/>
    <property type="molecule type" value="Genomic_DNA"/>
</dbReference>
<accession>A0AA38S149</accession>
<evidence type="ECO:0000313" key="8">
    <source>
        <dbReference type="Proteomes" id="UP001174691"/>
    </source>
</evidence>
<dbReference type="AlphaFoldDB" id="A0AA38S149"/>
<proteinExistence type="predicted"/>
<sequence length="555" mass="59864">MAEGPHGEDMESSSDAAAAELLMLRREPVPTWRLVTILACIAMGLFLSLMDTTIVATMLYSISEEFGGFRLSPWIVLSYTLSYVGFSVLSARLSDSLGRKPVLIACFAIFLAASMACAAAKSMDQLIGFRAAQGAGGAGLYALAMIIYPEICPPNMIPAMSAVVGIVVAVAGISGPIIGGALTTYADWRYGFWINGPCAFVPGVILIFAWPKNMLTFAKVPFKSLDYVGTIFILGCTVLLVFIVNEGAIREFTWSSGPTISVLIISGLCCIAMVLWQREIFRNPKFRHIRPQFPWQVLTDRVMMCALATSVLGGFVMFLAVVHIPMRAQIVNLYDAVKSGILLLPLMASMAVGSMLGGGLSAKKNNTFWTLNAASILTLVGSGLLSTLGETLHPESKQWGFEVILGFGLGLNMSTATFMTSLQVQFEHHAVSQGILAQVRVFGGSMGVAAGFIVLNKEIQDSVSGVLSAQQLQDFYTSPIAIFTFSVFQQLRVRQAYVGAFNTNMRVCIGLSALSLVASLCTFQRHPPSVQKRLEDLEKIYAQTAAMDARAAQTE</sequence>
<feature type="transmembrane region" description="Helical" evidence="5">
    <location>
        <begin position="127"/>
        <end position="148"/>
    </location>
</feature>
<reference evidence="7" key="1">
    <citation type="submission" date="2022-07" db="EMBL/GenBank/DDBJ databases">
        <title>Fungi with potential for degradation of polypropylene.</title>
        <authorList>
            <person name="Gostincar C."/>
        </authorList>
    </citation>
    <scope>NUCLEOTIDE SEQUENCE</scope>
    <source>
        <strain evidence="7">EXF-13287</strain>
    </source>
</reference>
<organism evidence="7 8">
    <name type="scientific">Coniochaeta hoffmannii</name>
    <dbReference type="NCBI Taxonomy" id="91930"/>
    <lineage>
        <taxon>Eukaryota</taxon>
        <taxon>Fungi</taxon>
        <taxon>Dikarya</taxon>
        <taxon>Ascomycota</taxon>
        <taxon>Pezizomycotina</taxon>
        <taxon>Sordariomycetes</taxon>
        <taxon>Sordariomycetidae</taxon>
        <taxon>Coniochaetales</taxon>
        <taxon>Coniochaetaceae</taxon>
        <taxon>Coniochaeta</taxon>
    </lineage>
</organism>
<dbReference type="InterPro" id="IPR005829">
    <property type="entry name" value="Sugar_transporter_CS"/>
</dbReference>
<dbReference type="Gene3D" id="1.20.1250.20">
    <property type="entry name" value="MFS general substrate transporter like domains"/>
    <property type="match status" value="2"/>
</dbReference>
<dbReference type="PROSITE" id="PS00216">
    <property type="entry name" value="SUGAR_TRANSPORT_1"/>
    <property type="match status" value="1"/>
</dbReference>
<gene>
    <name evidence="7" type="ORF">NKR19_g5926</name>
</gene>
<feature type="transmembrane region" description="Helical" evidence="5">
    <location>
        <begin position="297"/>
        <end position="324"/>
    </location>
</feature>
<feature type="transmembrane region" description="Helical" evidence="5">
    <location>
        <begin position="102"/>
        <end position="121"/>
    </location>
</feature>
<dbReference type="PANTHER" id="PTHR23501">
    <property type="entry name" value="MAJOR FACILITATOR SUPERFAMILY"/>
    <property type="match status" value="1"/>
</dbReference>
<feature type="transmembrane region" description="Helical" evidence="5">
    <location>
        <begin position="336"/>
        <end position="356"/>
    </location>
</feature>
<keyword evidence="8" id="KW-1185">Reference proteome</keyword>
<dbReference type="Proteomes" id="UP001174691">
    <property type="component" value="Unassembled WGS sequence"/>
</dbReference>
<dbReference type="Pfam" id="PF07690">
    <property type="entry name" value="MFS_1"/>
    <property type="match status" value="1"/>
</dbReference>
<evidence type="ECO:0000313" key="7">
    <source>
        <dbReference type="EMBL" id="KAJ9148719.1"/>
    </source>
</evidence>
<feature type="transmembrane region" description="Helical" evidence="5">
    <location>
        <begin position="434"/>
        <end position="455"/>
    </location>
</feature>
<evidence type="ECO:0000256" key="3">
    <source>
        <dbReference type="ARBA" id="ARBA00022989"/>
    </source>
</evidence>
<dbReference type="SUPFAM" id="SSF103473">
    <property type="entry name" value="MFS general substrate transporter"/>
    <property type="match status" value="1"/>
</dbReference>
<dbReference type="PANTHER" id="PTHR23501:SF43">
    <property type="entry name" value="MULTIDRUG TRANSPORTER, PUTATIVE (AFU_ORTHOLOGUE AFUA_6G03040)-RELATED"/>
    <property type="match status" value="1"/>
</dbReference>
<comment type="subcellular location">
    <subcellularLocation>
        <location evidence="1">Membrane</location>
        <topology evidence="1">Multi-pass membrane protein</topology>
    </subcellularLocation>
</comment>
<keyword evidence="2 5" id="KW-0812">Transmembrane</keyword>
<dbReference type="InterPro" id="IPR036259">
    <property type="entry name" value="MFS_trans_sf"/>
</dbReference>
<feature type="domain" description="Major facilitator superfamily (MFS) profile" evidence="6">
    <location>
        <begin position="37"/>
        <end position="530"/>
    </location>
</feature>
<dbReference type="InterPro" id="IPR011701">
    <property type="entry name" value="MFS"/>
</dbReference>
<feature type="transmembrane region" description="Helical" evidence="5">
    <location>
        <begin position="368"/>
        <end position="387"/>
    </location>
</feature>
<feature type="transmembrane region" description="Helical" evidence="5">
    <location>
        <begin position="160"/>
        <end position="186"/>
    </location>
</feature>
<evidence type="ECO:0000259" key="6">
    <source>
        <dbReference type="PROSITE" id="PS50850"/>
    </source>
</evidence>
<evidence type="ECO:0000256" key="4">
    <source>
        <dbReference type="ARBA" id="ARBA00023136"/>
    </source>
</evidence>